<proteinExistence type="predicted"/>
<dbReference type="eggNOG" id="COG3103">
    <property type="taxonomic scope" value="Bacteria"/>
</dbReference>
<dbReference type="PANTHER" id="PTHR46066">
    <property type="entry name" value="CHITINASE DOMAIN-CONTAINING PROTEIN 1 FAMILY MEMBER"/>
    <property type="match status" value="1"/>
</dbReference>
<dbReference type="SUPFAM" id="SSF51445">
    <property type="entry name" value="(Trans)glycosidases"/>
    <property type="match status" value="1"/>
</dbReference>
<dbReference type="Proteomes" id="UP000010795">
    <property type="component" value="Chromosome"/>
</dbReference>
<dbReference type="Pfam" id="PF00704">
    <property type="entry name" value="Glyco_hydro_18"/>
    <property type="match status" value="1"/>
</dbReference>
<dbReference type="PROSITE" id="PS51910">
    <property type="entry name" value="GH18_2"/>
    <property type="match status" value="1"/>
</dbReference>
<dbReference type="InterPro" id="IPR017853">
    <property type="entry name" value="GH"/>
</dbReference>
<gene>
    <name evidence="3" type="ordered locus">Theco_2912</name>
</gene>
<name>L0EH70_THECK</name>
<dbReference type="SMART" id="SM00636">
    <property type="entry name" value="Glyco_18"/>
    <property type="match status" value="1"/>
</dbReference>
<dbReference type="SUPFAM" id="SSF55383">
    <property type="entry name" value="Copper amine oxidase, domain N"/>
    <property type="match status" value="1"/>
</dbReference>
<feature type="domain" description="GH18" evidence="2">
    <location>
        <begin position="256"/>
        <end position="575"/>
    </location>
</feature>
<dbReference type="EMBL" id="CP003255">
    <property type="protein sequence ID" value="AGA58979.1"/>
    <property type="molecule type" value="Genomic_DNA"/>
</dbReference>
<evidence type="ECO:0000259" key="1">
    <source>
        <dbReference type="PROSITE" id="PS51781"/>
    </source>
</evidence>
<protein>
    <submittedName>
        <fullName evidence="3">Putative glycosyl hydrolase</fullName>
    </submittedName>
</protein>
<dbReference type="Gene3D" id="3.10.50.10">
    <property type="match status" value="1"/>
</dbReference>
<dbReference type="Pfam" id="PF08239">
    <property type="entry name" value="SH3_3"/>
    <property type="match status" value="1"/>
</dbReference>
<organism evidence="3 4">
    <name type="scientific">Thermobacillus composti (strain DSM 18247 / JCM 13945 / KWC4)</name>
    <dbReference type="NCBI Taxonomy" id="717605"/>
    <lineage>
        <taxon>Bacteria</taxon>
        <taxon>Bacillati</taxon>
        <taxon>Bacillota</taxon>
        <taxon>Bacilli</taxon>
        <taxon>Bacillales</taxon>
        <taxon>Paenibacillaceae</taxon>
        <taxon>Thermobacillus</taxon>
    </lineage>
</organism>
<accession>L0EH70</accession>
<dbReference type="Gene3D" id="3.20.20.80">
    <property type="entry name" value="Glycosidases"/>
    <property type="match status" value="1"/>
</dbReference>
<reference evidence="4" key="1">
    <citation type="submission" date="2012-01" db="EMBL/GenBank/DDBJ databases">
        <title>Complete sequence of chromosome of Thermobacillus composti KWC4.</title>
        <authorList>
            <person name="Lucas S."/>
            <person name="Han J."/>
            <person name="Lapidus A."/>
            <person name="Cheng J.-F."/>
            <person name="Goodwin L."/>
            <person name="Pitluck S."/>
            <person name="Peters L."/>
            <person name="Ovchinnikova G."/>
            <person name="Teshima H."/>
            <person name="Detter J.C."/>
            <person name="Han C."/>
            <person name="Tapia R."/>
            <person name="Land M."/>
            <person name="Hauser L."/>
            <person name="Kyrpides N."/>
            <person name="Ivanova N."/>
            <person name="Pagani I."/>
            <person name="Anderson I."/>
            <person name="Woyke T."/>
        </authorList>
    </citation>
    <scope>NUCLEOTIDE SEQUENCE [LARGE SCALE GENOMIC DNA]</scope>
    <source>
        <strain evidence="4">DSM 18247 / JCM 13945 / KWC4</strain>
    </source>
</reference>
<evidence type="ECO:0000313" key="4">
    <source>
        <dbReference type="Proteomes" id="UP000010795"/>
    </source>
</evidence>
<dbReference type="GO" id="GO:0008061">
    <property type="term" value="F:chitin binding"/>
    <property type="evidence" value="ECO:0007669"/>
    <property type="project" value="InterPro"/>
</dbReference>
<dbReference type="InterPro" id="IPR003646">
    <property type="entry name" value="SH3-like_bac-type"/>
</dbReference>
<dbReference type="SMART" id="SM00287">
    <property type="entry name" value="SH3b"/>
    <property type="match status" value="1"/>
</dbReference>
<keyword evidence="3" id="KW-0378">Hydrolase</keyword>
<dbReference type="InterPro" id="IPR036582">
    <property type="entry name" value="Mao_N_sf"/>
</dbReference>
<dbReference type="GO" id="GO:0005975">
    <property type="term" value="P:carbohydrate metabolic process"/>
    <property type="evidence" value="ECO:0007669"/>
    <property type="project" value="InterPro"/>
</dbReference>
<feature type="domain" description="SH3b" evidence="1">
    <location>
        <begin position="171"/>
        <end position="235"/>
    </location>
</feature>
<evidence type="ECO:0000313" key="3">
    <source>
        <dbReference type="EMBL" id="AGA58979.1"/>
    </source>
</evidence>
<dbReference type="eggNOG" id="COG3858">
    <property type="taxonomic scope" value="Bacteria"/>
</dbReference>
<dbReference type="InterPro" id="IPR029070">
    <property type="entry name" value="Chitinase_insertion_sf"/>
</dbReference>
<dbReference type="HOGENOM" id="CLU_020253_0_0_9"/>
<dbReference type="Pfam" id="PF07833">
    <property type="entry name" value="Cu_amine_oxidN1"/>
    <property type="match status" value="1"/>
</dbReference>
<keyword evidence="4" id="KW-1185">Reference proteome</keyword>
<dbReference type="AlphaFoldDB" id="L0EH70"/>
<dbReference type="GO" id="GO:0016787">
    <property type="term" value="F:hydrolase activity"/>
    <property type="evidence" value="ECO:0007669"/>
    <property type="project" value="UniProtKB-KW"/>
</dbReference>
<sequence>MRAPRRRRTRRTAPILGMLFMLILLSAAAGAAYAWWERMQPNRDTIVPDYGAAHPVFYNGEQLDGEARVRDANVLLPLDMIRAVLGEDVPIRYEADSESIIMTTADKVVRLKTAALTAEMNGEPFDLTIAAEVEGDAVYLPLAPVTVLYGLTAEVAEETGIVTLLRPGQGIQNASVTVEQGAAVRSEPTIKAPIIETVPAGGDVRIWREEKGWYRVQTASGHAGYAAESDFTLADFEIIPEPEREDPFLPWPANGRKINLTWEAVYQVPADPSKIGPMPGVNVVSPTWFELKDGSGAIRSKADPAYVSWAHKRGYQVWALWSNGFDPDRTTEALSTYATRLKMIRQLLVYAETYKLQGINIDFENVYTKDKENLVQFVREFVPLAHEQGLVVSIDVTPKSNSEMWSAFLDRKALGKVVDYMIVMTYDEHWASSPKAGSVSSLPWVERSIKRILEEDGVPPSKLIMGIPLYTRVWTEKKKADGSVEVSSRALGMEAIEKLIRERGLKRTYDDSTGQNYVEYETEEGRHRIWIEDETSIKARAELARKYKLAGVATWQRGFQKPEIWQVLHDTLEARP</sequence>
<dbReference type="InterPro" id="IPR001223">
    <property type="entry name" value="Glyco_hydro18_cat"/>
</dbReference>
<evidence type="ECO:0000259" key="2">
    <source>
        <dbReference type="PROSITE" id="PS51910"/>
    </source>
</evidence>
<dbReference type="InterPro" id="IPR012854">
    <property type="entry name" value="Cu_amine_oxidase-like_N"/>
</dbReference>
<dbReference type="PANTHER" id="PTHR46066:SF2">
    <property type="entry name" value="CHITINASE DOMAIN-CONTAINING PROTEIN 1"/>
    <property type="match status" value="1"/>
</dbReference>
<dbReference type="InterPro" id="IPR011583">
    <property type="entry name" value="Chitinase_II/V-like_cat"/>
</dbReference>
<dbReference type="KEGG" id="tco:Theco_2912"/>
<dbReference type="STRING" id="717605.Theco_2912"/>
<dbReference type="Gene3D" id="2.30.30.40">
    <property type="entry name" value="SH3 Domains"/>
    <property type="match status" value="1"/>
</dbReference>
<dbReference type="PROSITE" id="PS51781">
    <property type="entry name" value="SH3B"/>
    <property type="match status" value="1"/>
</dbReference>